<evidence type="ECO:0000259" key="3">
    <source>
        <dbReference type="Pfam" id="PF16344"/>
    </source>
</evidence>
<dbReference type="Proteomes" id="UP000199421">
    <property type="component" value="Unassembled WGS sequence"/>
</dbReference>
<evidence type="ECO:0000313" key="5">
    <source>
        <dbReference type="Proteomes" id="UP000199421"/>
    </source>
</evidence>
<keyword evidence="1" id="KW-0812">Transmembrane</keyword>
<dbReference type="RefSeq" id="WP_093332880.1">
    <property type="nucleotide sequence ID" value="NZ_FOAF01000016.1"/>
</dbReference>
<dbReference type="InterPro" id="IPR006860">
    <property type="entry name" value="FecR"/>
</dbReference>
<keyword evidence="1" id="KW-1133">Transmembrane helix</keyword>
<proteinExistence type="predicted"/>
<dbReference type="InterPro" id="IPR012373">
    <property type="entry name" value="Ferrdict_sens_TM"/>
</dbReference>
<dbReference type="Pfam" id="PF04773">
    <property type="entry name" value="FecR"/>
    <property type="match status" value="1"/>
</dbReference>
<evidence type="ECO:0000256" key="1">
    <source>
        <dbReference type="SAM" id="Phobius"/>
    </source>
</evidence>
<protein>
    <submittedName>
        <fullName evidence="4">FecR family protein</fullName>
    </submittedName>
</protein>
<name>A0A1H7ZFJ8_OLID1</name>
<sequence>MEDRFEAIRLQLKNYYRGNITPEEEMELMATLKTLPNGVLKELLASLWDEEKGDDVFYTPRESDHVFADIMAQVKSPRRLLWGRVAAVLAFVFLGSVSYWYLNKSAEPSVQSQAIAEKDVTSVIHPGEDKAVFVSSNGEVLNLQDLQVGASLNQDGAELKKEDDGTIVYRMAAFDKTAQQVKSWPTLRTPKGGQCPFRLPDGSQVWLNANSSISFAPDFPQGLRQVKVKGEVYFEVAKDAHAPFEVLVAETRIQVLGTRFNVSAYADDAALVTTLLDGIIKVQHQTDERLLKPGQQASLSASRELVVQNAADPNAAIAWKNGFFQFNDSDIASIMRQVARWYDVSVKYEGNIPSKKLTGSIPRHATLKQMLDVLAYSGVHFSVHGREITVKGSS</sequence>
<reference evidence="5" key="1">
    <citation type="submission" date="2016-10" db="EMBL/GenBank/DDBJ databases">
        <authorList>
            <person name="Varghese N."/>
            <person name="Submissions S."/>
        </authorList>
    </citation>
    <scope>NUCLEOTIDE SEQUENCE [LARGE SCALE GENOMIC DNA]</scope>
    <source>
        <strain evidence="5">DSM 18733</strain>
    </source>
</reference>
<dbReference type="EMBL" id="FOAF01000016">
    <property type="protein sequence ID" value="SEM56754.1"/>
    <property type="molecule type" value="Genomic_DNA"/>
</dbReference>
<gene>
    <name evidence="4" type="ORF">SAMN05661044_05519</name>
</gene>
<dbReference type="Gene3D" id="3.55.50.30">
    <property type="match status" value="1"/>
</dbReference>
<feature type="transmembrane region" description="Helical" evidence="1">
    <location>
        <begin position="81"/>
        <end position="102"/>
    </location>
</feature>
<dbReference type="STRING" id="407022.SAMN05661044_05519"/>
<feature type="domain" description="Protein FecR C-terminal" evidence="3">
    <location>
        <begin position="324"/>
        <end position="390"/>
    </location>
</feature>
<dbReference type="Pfam" id="PF16344">
    <property type="entry name" value="FecR_C"/>
    <property type="match status" value="1"/>
</dbReference>
<organism evidence="4 5">
    <name type="scientific">Olivibacter domesticus</name>
    <name type="common">Pseudosphingobacterium domesticum</name>
    <dbReference type="NCBI Taxonomy" id="407022"/>
    <lineage>
        <taxon>Bacteria</taxon>
        <taxon>Pseudomonadati</taxon>
        <taxon>Bacteroidota</taxon>
        <taxon>Sphingobacteriia</taxon>
        <taxon>Sphingobacteriales</taxon>
        <taxon>Sphingobacteriaceae</taxon>
        <taxon>Olivibacter</taxon>
    </lineage>
</organism>
<keyword evidence="1" id="KW-0472">Membrane</keyword>
<dbReference type="GO" id="GO:0016989">
    <property type="term" value="F:sigma factor antagonist activity"/>
    <property type="evidence" value="ECO:0007669"/>
    <property type="project" value="TreeGrafter"/>
</dbReference>
<evidence type="ECO:0000313" key="4">
    <source>
        <dbReference type="EMBL" id="SEM56754.1"/>
    </source>
</evidence>
<evidence type="ECO:0000259" key="2">
    <source>
        <dbReference type="Pfam" id="PF04773"/>
    </source>
</evidence>
<keyword evidence="5" id="KW-1185">Reference proteome</keyword>
<dbReference type="InterPro" id="IPR032508">
    <property type="entry name" value="FecR_C"/>
</dbReference>
<dbReference type="PANTHER" id="PTHR30273:SF2">
    <property type="entry name" value="PROTEIN FECR"/>
    <property type="match status" value="1"/>
</dbReference>
<dbReference type="OrthoDB" id="695835at2"/>
<dbReference type="Gene3D" id="2.60.120.1440">
    <property type="match status" value="1"/>
</dbReference>
<accession>A0A1H7ZFJ8</accession>
<dbReference type="AlphaFoldDB" id="A0A1H7ZFJ8"/>
<feature type="domain" description="FecR protein" evidence="2">
    <location>
        <begin position="186"/>
        <end position="280"/>
    </location>
</feature>
<dbReference type="PANTHER" id="PTHR30273">
    <property type="entry name" value="PERIPLASMIC SIGNAL SENSOR AND SIGMA FACTOR ACTIVATOR FECR-RELATED"/>
    <property type="match status" value="1"/>
</dbReference>